<comment type="caution">
    <text evidence="3">The sequence shown here is derived from an EMBL/GenBank/DDBJ whole genome shotgun (WGS) entry which is preliminary data.</text>
</comment>
<feature type="compositionally biased region" description="Acidic residues" evidence="1">
    <location>
        <begin position="63"/>
        <end position="81"/>
    </location>
</feature>
<dbReference type="EMBL" id="BAABLK010000087">
    <property type="protein sequence ID" value="GAA5228682.1"/>
    <property type="molecule type" value="Genomic_DNA"/>
</dbReference>
<proteinExistence type="predicted"/>
<feature type="signal peptide" evidence="2">
    <location>
        <begin position="1"/>
        <end position="23"/>
    </location>
</feature>
<feature type="region of interest" description="Disordered" evidence="1">
    <location>
        <begin position="29"/>
        <end position="81"/>
    </location>
</feature>
<evidence type="ECO:0000256" key="1">
    <source>
        <dbReference type="SAM" id="MobiDB-lite"/>
    </source>
</evidence>
<evidence type="ECO:0000313" key="4">
    <source>
        <dbReference type="Proteomes" id="UP001501257"/>
    </source>
</evidence>
<organism evidence="3 4">
    <name type="scientific">Paeniglutamicibacter antarcticus</name>
    <dbReference type="NCBI Taxonomy" id="494023"/>
    <lineage>
        <taxon>Bacteria</taxon>
        <taxon>Bacillati</taxon>
        <taxon>Actinomycetota</taxon>
        <taxon>Actinomycetes</taxon>
        <taxon>Micrococcales</taxon>
        <taxon>Micrococcaceae</taxon>
        <taxon>Paeniglutamicibacter</taxon>
    </lineage>
</organism>
<evidence type="ECO:0000313" key="3">
    <source>
        <dbReference type="EMBL" id="GAA5228682.1"/>
    </source>
</evidence>
<feature type="compositionally biased region" description="Acidic residues" evidence="1">
    <location>
        <begin position="36"/>
        <end position="56"/>
    </location>
</feature>
<name>A0ABP9TSL4_9MICC</name>
<dbReference type="RefSeq" id="WP_210100356.1">
    <property type="nucleotide sequence ID" value="NZ_BAABLK010000087.1"/>
</dbReference>
<keyword evidence="2" id="KW-0732">Signal</keyword>
<gene>
    <name evidence="3" type="ORF">GCM10025778_32210</name>
</gene>
<reference evidence="4" key="1">
    <citation type="journal article" date="2019" name="Int. J. Syst. Evol. Microbiol.">
        <title>The Global Catalogue of Microorganisms (GCM) 10K type strain sequencing project: providing services to taxonomists for standard genome sequencing and annotation.</title>
        <authorList>
            <consortium name="The Broad Institute Genomics Platform"/>
            <consortium name="The Broad Institute Genome Sequencing Center for Infectious Disease"/>
            <person name="Wu L."/>
            <person name="Ma J."/>
        </authorList>
    </citation>
    <scope>NUCLEOTIDE SEQUENCE [LARGE SCALE GENOMIC DNA]</scope>
    <source>
        <strain evidence="4">JCM 18952</strain>
    </source>
</reference>
<protein>
    <submittedName>
        <fullName evidence="3">Uncharacterized protein</fullName>
    </submittedName>
</protein>
<keyword evidence="4" id="KW-1185">Reference proteome</keyword>
<feature type="chain" id="PRO_5045196329" evidence="2">
    <location>
        <begin position="24"/>
        <end position="81"/>
    </location>
</feature>
<accession>A0ABP9TSL4</accession>
<dbReference type="Proteomes" id="UP001501257">
    <property type="component" value="Unassembled WGS sequence"/>
</dbReference>
<dbReference type="PROSITE" id="PS51257">
    <property type="entry name" value="PROKAR_LIPOPROTEIN"/>
    <property type="match status" value="1"/>
</dbReference>
<evidence type="ECO:0000256" key="2">
    <source>
        <dbReference type="SAM" id="SignalP"/>
    </source>
</evidence>
<sequence>MKKRSTAVLGSTLLLSGALFLTSCDDTQLPQAPAVEEQEGAEDQGEGADQPEDQDEGSGQQDGQEENEDRQDSRDEDQDEN</sequence>